<gene>
    <name evidence="8" type="ORF">D4Q52_23370</name>
</gene>
<name>A0A418UYD6_RHOPL</name>
<dbReference type="InterPro" id="IPR003593">
    <property type="entry name" value="AAA+_ATPase"/>
</dbReference>
<evidence type="ECO:0000256" key="2">
    <source>
        <dbReference type="ARBA" id="ARBA00022448"/>
    </source>
</evidence>
<feature type="region of interest" description="Disordered" evidence="6">
    <location>
        <begin position="27"/>
        <end position="52"/>
    </location>
</feature>
<keyword evidence="3" id="KW-0547">Nucleotide-binding</keyword>
<reference evidence="8 9" key="1">
    <citation type="submission" date="2018-09" db="EMBL/GenBank/DDBJ databases">
        <title>Draft genome sequence of Rhodopseudomonas palustris 2.1.18.</title>
        <authorList>
            <person name="Robertson S.L."/>
            <person name="Meyer T.E."/>
            <person name="Kyndt J.A."/>
        </authorList>
    </citation>
    <scope>NUCLEOTIDE SEQUENCE [LARGE SCALE GENOMIC DNA]</scope>
    <source>
        <strain evidence="8 9">2.1.18</strain>
    </source>
</reference>
<evidence type="ECO:0000256" key="5">
    <source>
        <dbReference type="ARBA" id="ARBA00024722"/>
    </source>
</evidence>
<dbReference type="SUPFAM" id="SSF52540">
    <property type="entry name" value="P-loop containing nucleoside triphosphate hydrolases"/>
    <property type="match status" value="1"/>
</dbReference>
<evidence type="ECO:0000313" key="9">
    <source>
        <dbReference type="Proteomes" id="UP000285523"/>
    </source>
</evidence>
<dbReference type="Proteomes" id="UP000285523">
    <property type="component" value="Unassembled WGS sequence"/>
</dbReference>
<protein>
    <submittedName>
        <fullName evidence="8">ABC transporter ATP-binding protein</fullName>
    </submittedName>
</protein>
<dbReference type="InterPro" id="IPR050166">
    <property type="entry name" value="ABC_transporter_ATP-bind"/>
</dbReference>
<evidence type="ECO:0000256" key="3">
    <source>
        <dbReference type="ARBA" id="ARBA00022741"/>
    </source>
</evidence>
<feature type="domain" description="ABC transporter" evidence="7">
    <location>
        <begin position="57"/>
        <end position="289"/>
    </location>
</feature>
<accession>A0A418UYD6</accession>
<dbReference type="OrthoDB" id="9807242at2"/>
<dbReference type="EMBL" id="QYYD01000033">
    <property type="protein sequence ID" value="RJF67406.1"/>
    <property type="molecule type" value="Genomic_DNA"/>
</dbReference>
<dbReference type="InterPro" id="IPR003439">
    <property type="entry name" value="ABC_transporter-like_ATP-bd"/>
</dbReference>
<dbReference type="SMART" id="SM00382">
    <property type="entry name" value="AAA"/>
    <property type="match status" value="1"/>
</dbReference>
<dbReference type="Pfam" id="PF00005">
    <property type="entry name" value="ABC_tran"/>
    <property type="match status" value="1"/>
</dbReference>
<evidence type="ECO:0000313" key="8">
    <source>
        <dbReference type="EMBL" id="RJF67406.1"/>
    </source>
</evidence>
<organism evidence="8 9">
    <name type="scientific">Rhodopseudomonas palustris</name>
    <dbReference type="NCBI Taxonomy" id="1076"/>
    <lineage>
        <taxon>Bacteria</taxon>
        <taxon>Pseudomonadati</taxon>
        <taxon>Pseudomonadota</taxon>
        <taxon>Alphaproteobacteria</taxon>
        <taxon>Hyphomicrobiales</taxon>
        <taxon>Nitrobacteraceae</taxon>
        <taxon>Rhodopseudomonas</taxon>
    </lineage>
</organism>
<evidence type="ECO:0000256" key="1">
    <source>
        <dbReference type="ARBA" id="ARBA00005417"/>
    </source>
</evidence>
<dbReference type="PANTHER" id="PTHR42788">
    <property type="entry name" value="TAURINE IMPORT ATP-BINDING PROTEIN-RELATED"/>
    <property type="match status" value="1"/>
</dbReference>
<keyword evidence="4 8" id="KW-0067">ATP-binding</keyword>
<dbReference type="Gene3D" id="3.40.50.300">
    <property type="entry name" value="P-loop containing nucleotide triphosphate hydrolases"/>
    <property type="match status" value="1"/>
</dbReference>
<dbReference type="PANTHER" id="PTHR42788:SF13">
    <property type="entry name" value="ALIPHATIC SULFONATES IMPORT ATP-BINDING PROTEIN SSUB"/>
    <property type="match status" value="1"/>
</dbReference>
<comment type="function">
    <text evidence="5">Involved in beta-(1--&gt;2)glucan export. Transmembrane domains (TMD) form a pore in the inner membrane and the ATP-binding domain (NBD) is responsible for energy generation.</text>
</comment>
<dbReference type="InterPro" id="IPR017871">
    <property type="entry name" value="ABC_transporter-like_CS"/>
</dbReference>
<dbReference type="AlphaFoldDB" id="A0A418UYD6"/>
<sequence length="308" mass="33597">MEIDAGILLRCRHDQRQTRRQRILHQRVRRPHRSLRQGGDRPQGRGLSVTASPSPLIDVCDVKKEFRSRSGTSLVALADTSLGVAANQFICIVGPSGCGKSTLLRMIAGLETASAGAIRIDGASVNGPRRDIGLVFQSPVMLPWRTILQNVTVPAEVMKLDAATTKRRAGELLELVGLGGFGDRYPDELSGGMRQRAAIARALMHDPRILLMDEPFGALDALTREAMNLELLRIWEASRKTVVLVTHSIEEALLLSDKVAVFAPRPGFVREVIDVPIARPRSAATRSDPTFVALAERLRGHFTAVPAA</sequence>
<dbReference type="GO" id="GO:0016887">
    <property type="term" value="F:ATP hydrolysis activity"/>
    <property type="evidence" value="ECO:0007669"/>
    <property type="project" value="InterPro"/>
</dbReference>
<evidence type="ECO:0000256" key="4">
    <source>
        <dbReference type="ARBA" id="ARBA00022840"/>
    </source>
</evidence>
<evidence type="ECO:0000256" key="6">
    <source>
        <dbReference type="SAM" id="MobiDB-lite"/>
    </source>
</evidence>
<dbReference type="InterPro" id="IPR027417">
    <property type="entry name" value="P-loop_NTPase"/>
</dbReference>
<dbReference type="CDD" id="cd03293">
    <property type="entry name" value="ABC_NrtD_SsuB_transporters"/>
    <property type="match status" value="1"/>
</dbReference>
<comment type="similarity">
    <text evidence="1">Belongs to the ABC transporter superfamily.</text>
</comment>
<proteinExistence type="inferred from homology"/>
<dbReference type="PROSITE" id="PS50893">
    <property type="entry name" value="ABC_TRANSPORTER_2"/>
    <property type="match status" value="1"/>
</dbReference>
<evidence type="ECO:0000259" key="7">
    <source>
        <dbReference type="PROSITE" id="PS50893"/>
    </source>
</evidence>
<keyword evidence="2" id="KW-0813">Transport</keyword>
<dbReference type="GO" id="GO:0005524">
    <property type="term" value="F:ATP binding"/>
    <property type="evidence" value="ECO:0007669"/>
    <property type="project" value="UniProtKB-KW"/>
</dbReference>
<dbReference type="PROSITE" id="PS00211">
    <property type="entry name" value="ABC_TRANSPORTER_1"/>
    <property type="match status" value="1"/>
</dbReference>
<comment type="caution">
    <text evidence="8">The sequence shown here is derived from an EMBL/GenBank/DDBJ whole genome shotgun (WGS) entry which is preliminary data.</text>
</comment>